<feature type="domain" description="ABC3 transporter permease C-terminal" evidence="8">
    <location>
        <begin position="267"/>
        <end position="384"/>
    </location>
</feature>
<proteinExistence type="inferred from homology"/>
<dbReference type="PANTHER" id="PTHR30572:SF4">
    <property type="entry name" value="ABC TRANSPORTER PERMEASE YTRF"/>
    <property type="match status" value="1"/>
</dbReference>
<dbReference type="Proteomes" id="UP000019151">
    <property type="component" value="Plasmid 2"/>
</dbReference>
<dbReference type="Pfam" id="PF02687">
    <property type="entry name" value="FtsX"/>
    <property type="match status" value="2"/>
</dbReference>
<dbReference type="Pfam" id="PF12704">
    <property type="entry name" value="MacB_PCD"/>
    <property type="match status" value="2"/>
</dbReference>
<keyword evidence="10" id="KW-0614">Plasmid</keyword>
<comment type="subcellular location">
    <subcellularLocation>
        <location evidence="1">Cell membrane</location>
        <topology evidence="1">Multi-pass membrane protein</topology>
    </subcellularLocation>
</comment>
<dbReference type="GO" id="GO:0022857">
    <property type="term" value="F:transmembrane transporter activity"/>
    <property type="evidence" value="ECO:0007669"/>
    <property type="project" value="TreeGrafter"/>
</dbReference>
<feature type="transmembrane region" description="Helical" evidence="7">
    <location>
        <begin position="728"/>
        <end position="751"/>
    </location>
</feature>
<feature type="transmembrane region" description="Helical" evidence="7">
    <location>
        <begin position="317"/>
        <end position="343"/>
    </location>
</feature>
<feature type="transmembrane region" description="Helical" evidence="7">
    <location>
        <begin position="355"/>
        <end position="385"/>
    </location>
</feature>
<evidence type="ECO:0000256" key="4">
    <source>
        <dbReference type="ARBA" id="ARBA00022989"/>
    </source>
</evidence>
<dbReference type="HOGENOM" id="CLU_009433_1_0_0"/>
<keyword evidence="2" id="KW-1003">Cell membrane</keyword>
<dbReference type="KEGG" id="gba:J421_5897"/>
<dbReference type="NCBIfam" id="TIGR03434">
    <property type="entry name" value="ADOP"/>
    <property type="match status" value="1"/>
</dbReference>
<dbReference type="InterPro" id="IPR025857">
    <property type="entry name" value="MacB_PCD"/>
</dbReference>
<dbReference type="InParanoid" id="W0RSI6"/>
<evidence type="ECO:0000256" key="2">
    <source>
        <dbReference type="ARBA" id="ARBA00022475"/>
    </source>
</evidence>
<comment type="similarity">
    <text evidence="6">Belongs to the ABC-4 integral membrane protein family.</text>
</comment>
<sequence length="799" mass="83858">MQRFAHDVRLALRGFRRAPAFAAGTVAILALGIGVASAMAAITDAVLRRPLPVTAPGRIATVWPTRAGVEISLVSEDLDALRHSTRTMRAVAGFVHWGAFPFALVDGDRPMVLPQGRVTGNFFDVLDAKPVLGRLLRPADDVAGATPVIVLSYGTWRRHFGGDPAVLGRKLHLTSFGVDVSIVGVAPPGLDYPAGSAYWSPCATTGGCVVDLVARLMPGATPAAAGAEVLALMQRRDPELRVDGAETHALTDAVVGRVRPALVVLTVAAALLLLITCVNVGSLLLVRGAGRTRELAVRRAIGASTGDVARQLVVESAVLGVAGGVAGAAMATGLLRLLLLIAADRLPRADLVGRTGVPIAVCVAVTVLTVLLAGALPALATARAAPASPLRLDARAGRESRARRRARGGLVAVQMALAILMLAGAGLLSRSLARLERLDLGYRPDGLAFGQIVFHVPERGASGAEYMTYYGPRFEQVFARIRAIPGVVAVTPVLIPPFLGPNVWTWKPELPGRSAADAEATPMIPVELAGAEYFRTLGIPIVRGRGFLESDREGAPRVAVVSEAAARRLWPNESPIGKRLRYASLDSTAWRTVVGVVGDIHYRSLREASPTIFLPWRQSLNQGMFAFRTIGDPAAVFSAIRRAVHDVNPDFALWQPQTMDAYLAAPMAQPRTSALLLSGFAAVALLLAAVGLYGVLASTVGERTRELGVRSALGATPARLRRDVLGHALVVCGIGALVGLGAALVSSRVLASLLFEVSPVDPVAIVGAAALLFAVAIVAAWLPARRATRIDPARALRAD</sequence>
<evidence type="ECO:0000259" key="9">
    <source>
        <dbReference type="Pfam" id="PF12704"/>
    </source>
</evidence>
<dbReference type="eggNOG" id="COG0577">
    <property type="taxonomic scope" value="Bacteria"/>
</dbReference>
<feature type="transmembrane region" description="Helical" evidence="7">
    <location>
        <begin position="261"/>
        <end position="286"/>
    </location>
</feature>
<feature type="domain" description="MacB-like periplasmic core" evidence="9">
    <location>
        <begin position="23"/>
        <end position="230"/>
    </location>
</feature>
<feature type="domain" description="ABC3 transporter permease C-terminal" evidence="8">
    <location>
        <begin position="680"/>
        <end position="792"/>
    </location>
</feature>
<feature type="transmembrane region" description="Helical" evidence="7">
    <location>
        <begin position="406"/>
        <end position="428"/>
    </location>
</feature>
<feature type="transmembrane region" description="Helical" evidence="7">
    <location>
        <begin position="763"/>
        <end position="784"/>
    </location>
</feature>
<evidence type="ECO:0000256" key="1">
    <source>
        <dbReference type="ARBA" id="ARBA00004651"/>
    </source>
</evidence>
<evidence type="ECO:0000256" key="7">
    <source>
        <dbReference type="SAM" id="Phobius"/>
    </source>
</evidence>
<dbReference type="OrthoDB" id="1451596at2"/>
<dbReference type="AlphaFoldDB" id="W0RSI6"/>
<name>W0RSI6_9BACT</name>
<dbReference type="EMBL" id="CP007130">
    <property type="protein sequence ID" value="AHG93432.1"/>
    <property type="molecule type" value="Genomic_DNA"/>
</dbReference>
<evidence type="ECO:0000256" key="5">
    <source>
        <dbReference type="ARBA" id="ARBA00023136"/>
    </source>
</evidence>
<keyword evidence="3 7" id="KW-0812">Transmembrane</keyword>
<reference evidence="10 11" key="1">
    <citation type="journal article" date="2014" name="Genome Announc.">
        <title>Genome Sequence and Methylome of Soil Bacterium Gemmatirosa kalamazoonensis KBS708T, a Member of the Rarely Cultivated Gemmatimonadetes Phylum.</title>
        <authorList>
            <person name="Debruyn J.M."/>
            <person name="Radosevich M."/>
            <person name="Wommack K.E."/>
            <person name="Polson S.W."/>
            <person name="Hauser L.J."/>
            <person name="Fawaz M.N."/>
            <person name="Korlach J."/>
            <person name="Tsai Y.C."/>
        </authorList>
    </citation>
    <scope>NUCLEOTIDE SEQUENCE [LARGE SCALE GENOMIC DNA]</scope>
    <source>
        <strain evidence="10 11">KBS708</strain>
        <plasmid evidence="11">Plasmid 2</plasmid>
    </source>
</reference>
<evidence type="ECO:0000259" key="8">
    <source>
        <dbReference type="Pfam" id="PF02687"/>
    </source>
</evidence>
<protein>
    <submittedName>
        <fullName evidence="10">Permease</fullName>
    </submittedName>
</protein>
<dbReference type="InterPro" id="IPR017800">
    <property type="entry name" value="ADOP"/>
</dbReference>
<dbReference type="PANTHER" id="PTHR30572">
    <property type="entry name" value="MEMBRANE COMPONENT OF TRANSPORTER-RELATED"/>
    <property type="match status" value="1"/>
</dbReference>
<dbReference type="InterPro" id="IPR050250">
    <property type="entry name" value="Macrolide_Exporter_MacB"/>
</dbReference>
<dbReference type="RefSeq" id="WP_025414736.1">
    <property type="nucleotide sequence ID" value="NZ_CP007130.1"/>
</dbReference>
<evidence type="ECO:0000313" key="11">
    <source>
        <dbReference type="Proteomes" id="UP000019151"/>
    </source>
</evidence>
<gene>
    <name evidence="10" type="ORF">J421_5897</name>
</gene>
<geneLocation type="plasmid" evidence="10 11">
    <name>2</name>
</geneLocation>
<evidence type="ECO:0000256" key="3">
    <source>
        <dbReference type="ARBA" id="ARBA00022692"/>
    </source>
</evidence>
<dbReference type="PATRIC" id="fig|861299.3.peg.5944"/>
<evidence type="ECO:0000256" key="6">
    <source>
        <dbReference type="ARBA" id="ARBA00038076"/>
    </source>
</evidence>
<dbReference type="InterPro" id="IPR003838">
    <property type="entry name" value="ABC3_permease_C"/>
</dbReference>
<dbReference type="GO" id="GO:0005886">
    <property type="term" value="C:plasma membrane"/>
    <property type="evidence" value="ECO:0007669"/>
    <property type="project" value="UniProtKB-SubCell"/>
</dbReference>
<keyword evidence="5 7" id="KW-0472">Membrane</keyword>
<evidence type="ECO:0000313" key="10">
    <source>
        <dbReference type="EMBL" id="AHG93432.1"/>
    </source>
</evidence>
<feature type="transmembrane region" description="Helical" evidence="7">
    <location>
        <begin position="674"/>
        <end position="696"/>
    </location>
</feature>
<feature type="domain" description="MacB-like periplasmic core" evidence="9">
    <location>
        <begin position="457"/>
        <end position="620"/>
    </location>
</feature>
<keyword evidence="11" id="KW-1185">Reference proteome</keyword>
<accession>W0RSI6</accession>
<keyword evidence="4 7" id="KW-1133">Transmembrane helix</keyword>
<organism evidence="10 11">
    <name type="scientific">Gemmatirosa kalamazoonensis</name>
    <dbReference type="NCBI Taxonomy" id="861299"/>
    <lineage>
        <taxon>Bacteria</taxon>
        <taxon>Pseudomonadati</taxon>
        <taxon>Gemmatimonadota</taxon>
        <taxon>Gemmatimonadia</taxon>
        <taxon>Gemmatimonadales</taxon>
        <taxon>Gemmatimonadaceae</taxon>
        <taxon>Gemmatirosa</taxon>
    </lineage>
</organism>